<feature type="region of interest" description="Disordered" evidence="1">
    <location>
        <begin position="267"/>
        <end position="323"/>
    </location>
</feature>
<feature type="region of interest" description="Disordered" evidence="1">
    <location>
        <begin position="814"/>
        <end position="857"/>
    </location>
</feature>
<feature type="compositionally biased region" description="Basic and acidic residues" evidence="1">
    <location>
        <begin position="838"/>
        <end position="851"/>
    </location>
</feature>
<gene>
    <name evidence="3" type="ORF">EV668_1862</name>
</gene>
<feature type="domain" description="CobN/magnesium chelatase" evidence="2">
    <location>
        <begin position="139"/>
        <end position="1318"/>
    </location>
</feature>
<sequence length="1332" mass="141935">MHIQFAPAEGLDDGSAARDLNQDPAEIVILSAADTELAALGRAAEQQPEGAPSVALTNFLALRHPLSVDLYVERTLAQARVVVLRLLGGESYWPYGIEQLRRAALQRGMSLYCVPGDTRWDADFAARGTAGEAETRVLWRYLAEGGAENVAGALAFLAHALGRGEAPPPPRPVPSAGLWPSVVPPDGRPRAAILFYRALVQGGMTEPIEALRDALEDRGIAAQPIYVTSLKDEASAALVATTFAAAPPDIILNATAFAVGVAGLTLPPRSGGEGEPERSGGPGWGVSTRRLDCREGGQPPHPARPSAESALPSASGGRVGAGRPAFSLPNADCPVLQVSLASTSEAAWRASPRGLTPRDLAIHVVLPEVDGRIFAGAVAFKEGEAGGPVVSRSVPDRIAAAADLAAAWVRLRRAAPGDRRVALVLANYPNRDGRLANGVGLDTPESTAMLLAALREEGYRLDAAPETSADLMALLTSGPTNDLARRRSGRIGRGAGVRWPLDAYRAAYAMLPEETRAAVEARWGEPEDDPHVEAGAFRLGLHRFGHVVIGIQPARGYNIDPKETYHAPDLAPPHHYLAFYLWLRRGFDAHAAVHLGKHGNLEWLPGKSAGLTAACFPQALLGPLPNLYPFIVNDPGEGMQAKRRIAAVVVDHLTPPLARAELHGDLSRLEALVDEYATAADLDPKRADALTSDILAFSSTMRLDADLDLASDTSPDETLRRIDAHLCDLKEMQIRDGLHILGRAPEAGALDALLVAIARLPRSDLRPEDASLHRALAEDLGLGFDPLTRDLAAAYAGPKPEVLTRVGARSCSHHPHAEVAAAGGPRSTHTRSASFEASLREAPQDEGRASARSDPPWRIAGDTVERIEALAEALVCGRATPDPAWTRTLPVLRWIAEELRPAIAASGEAEIGACLAGLDGHFVPPGPSGAPTRGRPDVLPTGRNFFAVDSRAVPTEAAWRTGRAAAEELVLRYVQEEGDWPRAIALSLWGTANMRTGGDDVAQALALLGARPVWEPGSGRVTGFRIMDLMELKRPRVDVTLRVSGLFRDAFPVQMDLVDSAVRAIAALDEPDDQNPLAARVRAESEAAGGSEEARRRASTRIFGSMPGAYGAGLQAPIDEGGWQSRDDLAGAYLAWSGFAYGGGREGEADDAGFRDRLAGIDAVVQAQDNREHDILDSDDYYQFMGGLAAAVETVSGRAPPVFHLDTSRPEAPLARTLSEEIARVVRGRAANPKWIAGVMRHGYKGAFEIAGTVDYLFGFAATTDAVKSHHFDQLFAAYLEDEAVRSFMEEANPAALRETAARFEEALRRGLWQPRSNRAGALLAGLTSDAA</sequence>
<dbReference type="EMBL" id="SNZR01000011">
    <property type="protein sequence ID" value="TDR94574.1"/>
    <property type="molecule type" value="Genomic_DNA"/>
</dbReference>
<name>A0A4R7C7G4_9HYPH</name>
<evidence type="ECO:0000256" key="1">
    <source>
        <dbReference type="SAM" id="MobiDB-lite"/>
    </source>
</evidence>
<dbReference type="InterPro" id="IPR003672">
    <property type="entry name" value="CobN/Mg_chltase"/>
</dbReference>
<dbReference type="Pfam" id="PF02514">
    <property type="entry name" value="CobN-Mg_chel"/>
    <property type="match status" value="1"/>
</dbReference>
<evidence type="ECO:0000313" key="4">
    <source>
        <dbReference type="Proteomes" id="UP000295122"/>
    </source>
</evidence>
<proteinExistence type="predicted"/>
<comment type="caution">
    <text evidence="3">The sequence shown here is derived from an EMBL/GenBank/DDBJ whole genome shotgun (WGS) entry which is preliminary data.</text>
</comment>
<protein>
    <submittedName>
        <fullName evidence="3">Cobaltochelatase CobN subunit</fullName>
    </submittedName>
</protein>
<dbReference type="RefSeq" id="WP_245512962.1">
    <property type="nucleotide sequence ID" value="NZ_SNZR01000011.1"/>
</dbReference>
<organism evidence="3 4">
    <name type="scientific">Enterovirga rhinocerotis</name>
    <dbReference type="NCBI Taxonomy" id="1339210"/>
    <lineage>
        <taxon>Bacteria</taxon>
        <taxon>Pseudomonadati</taxon>
        <taxon>Pseudomonadota</taxon>
        <taxon>Alphaproteobacteria</taxon>
        <taxon>Hyphomicrobiales</taxon>
        <taxon>Methylobacteriaceae</taxon>
        <taxon>Enterovirga</taxon>
    </lineage>
</organism>
<dbReference type="Proteomes" id="UP000295122">
    <property type="component" value="Unassembled WGS sequence"/>
</dbReference>
<dbReference type="PANTHER" id="PTHR44119:SF4">
    <property type="entry name" value="AEROBIC COBALTOCHELATASE SUBUNIT COBN"/>
    <property type="match status" value="1"/>
</dbReference>
<evidence type="ECO:0000313" key="3">
    <source>
        <dbReference type="EMBL" id="TDR94574.1"/>
    </source>
</evidence>
<reference evidence="3 4" key="1">
    <citation type="submission" date="2019-03" db="EMBL/GenBank/DDBJ databases">
        <title>Genomic Encyclopedia of Type Strains, Phase IV (KMG-IV): sequencing the most valuable type-strain genomes for metagenomic binning, comparative biology and taxonomic classification.</title>
        <authorList>
            <person name="Goeker M."/>
        </authorList>
    </citation>
    <scope>NUCLEOTIDE SEQUENCE [LARGE SCALE GENOMIC DNA]</scope>
    <source>
        <strain evidence="3 4">DSM 25903</strain>
    </source>
</reference>
<dbReference type="PANTHER" id="PTHR44119">
    <property type="entry name" value="MAGNESIUM-CHELATASE SUBUNIT CHLH, CHLOROPLASTIC"/>
    <property type="match status" value="1"/>
</dbReference>
<accession>A0A4R7C7G4</accession>
<keyword evidence="4" id="KW-1185">Reference proteome</keyword>
<dbReference type="CDD" id="cd10150">
    <property type="entry name" value="CobN_like"/>
    <property type="match status" value="1"/>
</dbReference>
<evidence type="ECO:0000259" key="2">
    <source>
        <dbReference type="Pfam" id="PF02514"/>
    </source>
</evidence>